<keyword evidence="2" id="KW-0813">Transport</keyword>
<accession>A0A8X8ZY50</accession>
<feature type="transmembrane region" description="Helical" evidence="7">
    <location>
        <begin position="388"/>
        <end position="407"/>
    </location>
</feature>
<evidence type="ECO:0000313" key="9">
    <source>
        <dbReference type="EMBL" id="KAG6420866.1"/>
    </source>
</evidence>
<evidence type="ECO:0000256" key="6">
    <source>
        <dbReference type="ARBA" id="ARBA00023136"/>
    </source>
</evidence>
<comment type="subcellular location">
    <subcellularLocation>
        <location evidence="1">Membrane</location>
    </subcellularLocation>
</comment>
<reference evidence="9" key="1">
    <citation type="submission" date="2018-01" db="EMBL/GenBank/DDBJ databases">
        <authorList>
            <person name="Mao J.F."/>
        </authorList>
    </citation>
    <scope>NUCLEOTIDE SEQUENCE</scope>
    <source>
        <strain evidence="9">Huo1</strain>
        <tissue evidence="9">Leaf</tissue>
    </source>
</reference>
<dbReference type="EMBL" id="PNBA02000006">
    <property type="protein sequence ID" value="KAG6420866.1"/>
    <property type="molecule type" value="Genomic_DNA"/>
</dbReference>
<evidence type="ECO:0000256" key="5">
    <source>
        <dbReference type="ARBA" id="ARBA00022989"/>
    </source>
</evidence>
<comment type="caution">
    <text evidence="9">The sequence shown here is derived from an EMBL/GenBank/DDBJ whole genome shotgun (WGS) entry which is preliminary data.</text>
</comment>
<evidence type="ECO:0000259" key="8">
    <source>
        <dbReference type="Pfam" id="PF01490"/>
    </source>
</evidence>
<keyword evidence="5 7" id="KW-1133">Transmembrane helix</keyword>
<gene>
    <name evidence="9" type="ORF">SASPL_117409</name>
</gene>
<proteinExistence type="predicted"/>
<keyword evidence="6 7" id="KW-0472">Membrane</keyword>
<protein>
    <recommendedName>
        <fullName evidence="8">Amino acid transporter transmembrane domain-containing protein</fullName>
    </recommendedName>
</protein>
<keyword evidence="10" id="KW-1185">Reference proteome</keyword>
<dbReference type="InterPro" id="IPR013057">
    <property type="entry name" value="AA_transpt_TM"/>
</dbReference>
<sequence>MGVEDQLLSSPLVDLSQTSDIKRTGTTWTAVAHIITGVIGSGVLSLAWSMAQLGWIAGPLLMFFFAAVTLTSTFLMCDCYRSPDPEHGPVRNRSFTEAVEINLGEKSAWIGGLLMQINFFGTGIAYVITTATCLSAIQKSNCYHKYGHDAPCEFGDTKPMLLFGLLQIFMSQIPNLHSMEWLSVIAAVMSITYSSIGLGLGAAQVIGDGVIMGSISGIEASTSTDKFWLVFQAVGDIAFAYPFTMIDTLRSPPPETGTMKRASVISVAVTTFFYLCCGGFGYAAFGDQTPGNIMTGFGFYEPYWLIDLANACIVVHLVGGYQMYSQTLFAMVDKEPSTTFLNKDFTLKLPMLQPLTLNVHRLCFRTAYVVATTAIAVAFPYFNQVLGVLGAINFWPMAIYFPVEMCLRRKRIGAWTSNWILLRAFSAICFAINMLALIASIQGLVSARFTSQLETE</sequence>
<dbReference type="AlphaFoldDB" id="A0A8X8ZY50"/>
<feature type="transmembrane region" description="Helical" evidence="7">
    <location>
        <begin position="30"/>
        <end position="50"/>
    </location>
</feature>
<organism evidence="9">
    <name type="scientific">Salvia splendens</name>
    <name type="common">Scarlet sage</name>
    <dbReference type="NCBI Taxonomy" id="180675"/>
    <lineage>
        <taxon>Eukaryota</taxon>
        <taxon>Viridiplantae</taxon>
        <taxon>Streptophyta</taxon>
        <taxon>Embryophyta</taxon>
        <taxon>Tracheophyta</taxon>
        <taxon>Spermatophyta</taxon>
        <taxon>Magnoliopsida</taxon>
        <taxon>eudicotyledons</taxon>
        <taxon>Gunneridae</taxon>
        <taxon>Pentapetalae</taxon>
        <taxon>asterids</taxon>
        <taxon>lamiids</taxon>
        <taxon>Lamiales</taxon>
        <taxon>Lamiaceae</taxon>
        <taxon>Nepetoideae</taxon>
        <taxon>Mentheae</taxon>
        <taxon>Salviinae</taxon>
        <taxon>Salvia</taxon>
        <taxon>Salvia subgen. Calosphace</taxon>
        <taxon>core Calosphace</taxon>
    </lineage>
</organism>
<evidence type="ECO:0000256" key="4">
    <source>
        <dbReference type="ARBA" id="ARBA00022970"/>
    </source>
</evidence>
<feature type="transmembrane region" description="Helical" evidence="7">
    <location>
        <begin position="264"/>
        <end position="283"/>
    </location>
</feature>
<evidence type="ECO:0000256" key="2">
    <source>
        <dbReference type="ARBA" id="ARBA00022448"/>
    </source>
</evidence>
<evidence type="ECO:0000256" key="7">
    <source>
        <dbReference type="SAM" id="Phobius"/>
    </source>
</evidence>
<dbReference type="Proteomes" id="UP000298416">
    <property type="component" value="Unassembled WGS sequence"/>
</dbReference>
<evidence type="ECO:0000256" key="1">
    <source>
        <dbReference type="ARBA" id="ARBA00004370"/>
    </source>
</evidence>
<feature type="transmembrane region" description="Helical" evidence="7">
    <location>
        <begin position="303"/>
        <end position="324"/>
    </location>
</feature>
<feature type="domain" description="Amino acid transporter transmembrane" evidence="8">
    <location>
        <begin position="23"/>
        <end position="445"/>
    </location>
</feature>
<keyword evidence="3 7" id="KW-0812">Transmembrane</keyword>
<feature type="transmembrane region" description="Helical" evidence="7">
    <location>
        <begin position="181"/>
        <end position="207"/>
    </location>
</feature>
<feature type="transmembrane region" description="Helical" evidence="7">
    <location>
        <begin position="362"/>
        <end position="382"/>
    </location>
</feature>
<evidence type="ECO:0000256" key="3">
    <source>
        <dbReference type="ARBA" id="ARBA00022692"/>
    </source>
</evidence>
<name>A0A8X8ZY50_SALSN</name>
<feature type="transmembrane region" description="Helical" evidence="7">
    <location>
        <begin position="227"/>
        <end position="244"/>
    </location>
</feature>
<dbReference type="GO" id="GO:0006865">
    <property type="term" value="P:amino acid transport"/>
    <property type="evidence" value="ECO:0007669"/>
    <property type="project" value="UniProtKB-KW"/>
</dbReference>
<keyword evidence="4" id="KW-0029">Amino-acid transport</keyword>
<dbReference type="Pfam" id="PF01490">
    <property type="entry name" value="Aa_trans"/>
    <property type="match status" value="1"/>
</dbReference>
<dbReference type="GO" id="GO:0016020">
    <property type="term" value="C:membrane"/>
    <property type="evidence" value="ECO:0007669"/>
    <property type="project" value="UniProtKB-SubCell"/>
</dbReference>
<feature type="transmembrane region" description="Helical" evidence="7">
    <location>
        <begin position="56"/>
        <end position="77"/>
    </location>
</feature>
<reference evidence="9" key="2">
    <citation type="submission" date="2020-08" db="EMBL/GenBank/DDBJ databases">
        <title>Plant Genome Project.</title>
        <authorList>
            <person name="Zhang R.-G."/>
        </authorList>
    </citation>
    <scope>NUCLEOTIDE SEQUENCE</scope>
    <source>
        <strain evidence="9">Huo1</strain>
        <tissue evidence="9">Leaf</tissue>
    </source>
</reference>
<evidence type="ECO:0000313" key="10">
    <source>
        <dbReference type="Proteomes" id="UP000298416"/>
    </source>
</evidence>
<dbReference type="PANTHER" id="PTHR48017">
    <property type="entry name" value="OS05G0424000 PROTEIN-RELATED"/>
    <property type="match status" value="1"/>
</dbReference>
<feature type="transmembrane region" description="Helical" evidence="7">
    <location>
        <begin position="419"/>
        <end position="441"/>
    </location>
</feature>